<dbReference type="CDD" id="cd24032">
    <property type="entry name" value="ASKHA_NBD_TsaB"/>
    <property type="match status" value="1"/>
</dbReference>
<organism evidence="2 3">
    <name type="scientific">Roseinatronobacter monicus</name>
    <dbReference type="NCBI Taxonomy" id="393481"/>
    <lineage>
        <taxon>Bacteria</taxon>
        <taxon>Pseudomonadati</taxon>
        <taxon>Pseudomonadota</taxon>
        <taxon>Alphaproteobacteria</taxon>
        <taxon>Rhodobacterales</taxon>
        <taxon>Paracoccaceae</taxon>
        <taxon>Roseinatronobacter</taxon>
    </lineage>
</organism>
<protein>
    <submittedName>
        <fullName evidence="2">tRNA threonylcarbamoyl adenosine modification protein YeaZ</fullName>
    </submittedName>
</protein>
<evidence type="ECO:0000313" key="2">
    <source>
        <dbReference type="EMBL" id="TQM92746.1"/>
    </source>
</evidence>
<proteinExistence type="predicted"/>
<dbReference type="InterPro" id="IPR000905">
    <property type="entry name" value="Gcp-like_dom"/>
</dbReference>
<dbReference type="Proteomes" id="UP000320582">
    <property type="component" value="Unassembled WGS sequence"/>
</dbReference>
<sequence length="214" mass="22217">MPSDPCILAFDTSAAHCAAALLSGGQILAHTHENMAKGQAERLIPLLNQVLHSAGMEWRDLDALAVGVGPGNFTGIRIGVSAARGLALGLGLPAIGVSIFEARAEGLPRPLYVVEDARRGDVYVQAFNDTDADPFLIQRADLSFTNGAAVVGTLAAEVAAGSNLSAREPRFPLAEAIARVAARKLGTPQPRPAPLYIRAADAAPSSDLPLTILP</sequence>
<dbReference type="SUPFAM" id="SSF53067">
    <property type="entry name" value="Actin-like ATPase domain"/>
    <property type="match status" value="1"/>
</dbReference>
<dbReference type="OrthoDB" id="9809995at2"/>
<dbReference type="NCBIfam" id="TIGR03725">
    <property type="entry name" value="T6A_YeaZ"/>
    <property type="match status" value="1"/>
</dbReference>
<reference evidence="2 3" key="1">
    <citation type="submission" date="2019-06" db="EMBL/GenBank/DDBJ databases">
        <title>Genomic Encyclopedia of Archaeal and Bacterial Type Strains, Phase II (KMG-II): from individual species to whole genera.</title>
        <authorList>
            <person name="Goeker M."/>
        </authorList>
    </citation>
    <scope>NUCLEOTIDE SEQUENCE [LARGE SCALE GENOMIC DNA]</scope>
    <source>
        <strain evidence="2 3">DSM 18423</strain>
    </source>
</reference>
<evidence type="ECO:0000259" key="1">
    <source>
        <dbReference type="Pfam" id="PF00814"/>
    </source>
</evidence>
<feature type="domain" description="Gcp-like" evidence="1">
    <location>
        <begin position="35"/>
        <end position="125"/>
    </location>
</feature>
<dbReference type="PANTHER" id="PTHR11735">
    <property type="entry name" value="TRNA N6-ADENOSINE THREONYLCARBAMOYLTRANSFERASE"/>
    <property type="match status" value="1"/>
</dbReference>
<dbReference type="Gene3D" id="3.30.420.40">
    <property type="match status" value="2"/>
</dbReference>
<dbReference type="RefSeq" id="WP_142080404.1">
    <property type="nucleotide sequence ID" value="NZ_VFPT01000001.1"/>
</dbReference>
<gene>
    <name evidence="2" type="ORF">BD293_1364</name>
</gene>
<comment type="caution">
    <text evidence="2">The sequence shown here is derived from an EMBL/GenBank/DDBJ whole genome shotgun (WGS) entry which is preliminary data.</text>
</comment>
<name>A0A543KCD8_9RHOB</name>
<dbReference type="GO" id="GO:0002949">
    <property type="term" value="P:tRNA threonylcarbamoyladenosine modification"/>
    <property type="evidence" value="ECO:0007669"/>
    <property type="project" value="InterPro"/>
</dbReference>
<dbReference type="PANTHER" id="PTHR11735:SF11">
    <property type="entry name" value="TRNA THREONYLCARBAMOYLADENOSINE BIOSYNTHESIS PROTEIN TSAB"/>
    <property type="match status" value="1"/>
</dbReference>
<evidence type="ECO:0000313" key="3">
    <source>
        <dbReference type="Proteomes" id="UP000320582"/>
    </source>
</evidence>
<dbReference type="GO" id="GO:0005829">
    <property type="term" value="C:cytosol"/>
    <property type="evidence" value="ECO:0007669"/>
    <property type="project" value="TreeGrafter"/>
</dbReference>
<dbReference type="InterPro" id="IPR022496">
    <property type="entry name" value="T6A_TsaB"/>
</dbReference>
<dbReference type="AlphaFoldDB" id="A0A543KCD8"/>
<accession>A0A543KCD8</accession>
<dbReference type="InterPro" id="IPR043129">
    <property type="entry name" value="ATPase_NBD"/>
</dbReference>
<keyword evidence="3" id="KW-1185">Reference proteome</keyword>
<dbReference type="EMBL" id="VFPT01000001">
    <property type="protein sequence ID" value="TQM92746.1"/>
    <property type="molecule type" value="Genomic_DNA"/>
</dbReference>
<dbReference type="Pfam" id="PF00814">
    <property type="entry name" value="TsaD"/>
    <property type="match status" value="1"/>
</dbReference>